<reference evidence="1 2" key="1">
    <citation type="submission" date="2015-01" db="EMBL/GenBank/DDBJ databases">
        <title>Evolution of Trichinella species and genotypes.</title>
        <authorList>
            <person name="Korhonen P.K."/>
            <person name="Edoardo P."/>
            <person name="Giuseppe L.R."/>
            <person name="Gasser R.B."/>
        </authorList>
    </citation>
    <scope>NUCLEOTIDE SEQUENCE [LARGE SCALE GENOMIC DNA]</scope>
    <source>
        <strain evidence="1">ISS2496</strain>
    </source>
</reference>
<proteinExistence type="predicted"/>
<name>A0A0V1AAZ2_9BILA</name>
<organism evidence="1 2">
    <name type="scientific">Trichinella patagoniensis</name>
    <dbReference type="NCBI Taxonomy" id="990121"/>
    <lineage>
        <taxon>Eukaryota</taxon>
        <taxon>Metazoa</taxon>
        <taxon>Ecdysozoa</taxon>
        <taxon>Nematoda</taxon>
        <taxon>Enoplea</taxon>
        <taxon>Dorylaimia</taxon>
        <taxon>Trichinellida</taxon>
        <taxon>Trichinellidae</taxon>
        <taxon>Trichinella</taxon>
    </lineage>
</organism>
<gene>
    <name evidence="1" type="ORF">T12_6795</name>
</gene>
<evidence type="ECO:0000313" key="2">
    <source>
        <dbReference type="Proteomes" id="UP000054783"/>
    </source>
</evidence>
<dbReference type="AlphaFoldDB" id="A0A0V1AAZ2"/>
<dbReference type="Proteomes" id="UP000054783">
    <property type="component" value="Unassembled WGS sequence"/>
</dbReference>
<comment type="caution">
    <text evidence="1">The sequence shown here is derived from an EMBL/GenBank/DDBJ whole genome shotgun (WGS) entry which is preliminary data.</text>
</comment>
<accession>A0A0V1AAZ2</accession>
<sequence length="62" mass="6871">MQYPRKSCQRVRQIVQLSTCSINCVKDEQLKKTHTNKHPLSTSLSTALISASVLSNAAVSIR</sequence>
<evidence type="ECO:0000313" key="1">
    <source>
        <dbReference type="EMBL" id="KRY21828.1"/>
    </source>
</evidence>
<protein>
    <submittedName>
        <fullName evidence="1">Uncharacterized protein</fullName>
    </submittedName>
</protein>
<keyword evidence="2" id="KW-1185">Reference proteome</keyword>
<dbReference type="EMBL" id="JYDQ01000013">
    <property type="protein sequence ID" value="KRY21828.1"/>
    <property type="molecule type" value="Genomic_DNA"/>
</dbReference>